<evidence type="ECO:0000313" key="8">
    <source>
        <dbReference type="Proteomes" id="UP001159042"/>
    </source>
</evidence>
<dbReference type="GO" id="GO:0017056">
    <property type="term" value="F:structural constituent of nuclear pore"/>
    <property type="evidence" value="ECO:0007669"/>
    <property type="project" value="InterPro"/>
</dbReference>
<evidence type="ECO:0000259" key="6">
    <source>
        <dbReference type="Pfam" id="PF08801"/>
    </source>
</evidence>
<dbReference type="GO" id="GO:0036228">
    <property type="term" value="P:protein localization to nuclear inner membrane"/>
    <property type="evidence" value="ECO:0007669"/>
    <property type="project" value="TreeGrafter"/>
</dbReference>
<dbReference type="EMBL" id="JANEYG010000008">
    <property type="protein sequence ID" value="KAJ8921993.1"/>
    <property type="molecule type" value="Genomic_DNA"/>
</dbReference>
<evidence type="ECO:0000256" key="4">
    <source>
        <dbReference type="ARBA" id="ARBA00023242"/>
    </source>
</evidence>
<feature type="domain" description="Nucleoporin Nup133/Nup155-like C-terminal" evidence="5">
    <location>
        <begin position="629"/>
        <end position="1316"/>
    </location>
</feature>
<feature type="domain" description="Nucleoporin Nup133/Nup155-like N-terminal" evidence="6">
    <location>
        <begin position="77"/>
        <end position="492"/>
    </location>
</feature>
<dbReference type="GO" id="GO:0000972">
    <property type="term" value="P:transcription-dependent tethering of RNA polymerase II gene DNA at nuclear periphery"/>
    <property type="evidence" value="ECO:0007669"/>
    <property type="project" value="TreeGrafter"/>
</dbReference>
<evidence type="ECO:0000256" key="2">
    <source>
        <dbReference type="ARBA" id="ARBA00007373"/>
    </source>
</evidence>
<dbReference type="GO" id="GO:0006405">
    <property type="term" value="P:RNA export from nucleus"/>
    <property type="evidence" value="ECO:0007669"/>
    <property type="project" value="TreeGrafter"/>
</dbReference>
<dbReference type="Gene3D" id="1.25.40.440">
    <property type="entry name" value="Nucleoporin, helical domain, central subdomain"/>
    <property type="match status" value="1"/>
</dbReference>
<evidence type="ECO:0000256" key="1">
    <source>
        <dbReference type="ARBA" id="ARBA00004123"/>
    </source>
</evidence>
<gene>
    <name evidence="7" type="ORF">NQ315_008631</name>
</gene>
<name>A0AAV8W6A8_9CUCU</name>
<dbReference type="Proteomes" id="UP001159042">
    <property type="component" value="Unassembled WGS sequence"/>
</dbReference>
<evidence type="ECO:0000313" key="7">
    <source>
        <dbReference type="EMBL" id="KAJ8921993.1"/>
    </source>
</evidence>
<evidence type="ECO:0008006" key="9">
    <source>
        <dbReference type="Google" id="ProtNLM"/>
    </source>
</evidence>
<comment type="similarity">
    <text evidence="2">Belongs to the non-repetitive/WGA-negative nucleoporin family.</text>
</comment>
<sequence length="1344" mass="150552">MMPSAVPTQSMDNTQIPVHKMEIAARNVDKSLLMDSNAPRLTDFMNITPQTGSTASGLTDQDYPTISGMPHVMNSMTQIKCVNSVPLPAEIVDHFTHVQCHCMMGLFVDINRAWLTVDSDIYVWTYEENTDLAYFDGVNETIICVGLVKPKPGVFHAFIKYLLVLTTAVDIIVLGVTFTEGPGGLMEEIQLIPDPVFMIPTDGATISTIAGTSDGRLFLGSKEGNLYEISYQAETGWFGKRCKKVNLSTSALSFLVPSFLNAALSEEDGICQISIDNSRHILYTLTEKGSIEVCDLGEKGDSFSRITKISQATLVNQAMNTVKTLDSQNFRPIVSISAVEAYESGNVNLVAVSQTGVRFYMSVVGLSYLQPNQRPYTLTLLHVRLPPGYSANITVRPRAVHLSHYRDRNLVVISTVNEKDVLWCMSSDLFPFSQTLMEAYNTVNLDGTAIAVAEVRHDLHLYSATMQEAPPMVVRQHAEAPHKYVVLTSHGVQVFVKLRPVDLLKQILRDSHGLDTEPLKAFFMIQKEDQACATSLILASLECDDNTEIAEYATRAFFMFGGEPKLSPVNTTNMCKLKLSGVSMFSPNIISTPAPHQLQQGGYPQSPNLSQTLSPHQTSFNAPSPFTFSPKHNGLYLYLGRILRPVWNRRCTDSVCTDGKTVIITSTINSEDCICILNNLTALHNFLTCNTQFSNITSTSTSTAVHGSMYNNTSMNVTRVNQTIQDAQLEERQSLDALKMFVCHCCQIIGLWRILCDHQFHSLIGALVENQQQVLQNTTFKELFLYRQDVCSVLITTLVNSYLGDNASVDSISAKLREVCPHLYKTEDAAYSKANEILKSIRTVQNNDEKEEMLFAALELCKSVAPNININEVCREFTSLKAYKAVIELCHHCGRKIDPEKVAESFYNTDDNAADQEGFNYYQKRMEIYKQVLNVLDSLYVEQNQNQDSNVSQTQAYTGTQSILLDGLGQFNVGPVMKQVINEVLDCPDEIMHVALYEWMVSKNMTSDLIKIRKSSLETYLKRTSTQHPDNTAVMDLLWKYYEGNSNHTAAAKILNGLASRSGNSVTLKERLSYLARAIMCMRSDKVGYAPCLGMFLRDLEDKMEVAKVQEQILDAVISLRDQIPNARDIINTLNSELFEISQLYENFAEPYKLLECQLAIIDCAGYTDSILIESIWQQILSNEIRKSSGSGNDRISQVLTKVKHLARKYAHSPHCFPLDYIVYELEIVCAKLKADKHLIPTTLVSMNITFEKLITVYNNLIMVSVNDHFWNVEENEFHLSEATAALINCFLNSHDSFNSVEKRKITSLCQDIVATLLSNLYSKPNTEYLVNQLRSIQAKLSRI</sequence>
<dbReference type="Gene3D" id="1.20.120.1880">
    <property type="entry name" value="Nucleoporin, helical C-terminal domain"/>
    <property type="match status" value="1"/>
</dbReference>
<proteinExistence type="inferred from homology"/>
<dbReference type="PANTHER" id="PTHR10350:SF6">
    <property type="entry name" value="NUCLEAR PORE COMPLEX PROTEIN NUP155"/>
    <property type="match status" value="1"/>
</dbReference>
<keyword evidence="3" id="KW-0813">Transport</keyword>
<comment type="caution">
    <text evidence="7">The sequence shown here is derived from an EMBL/GenBank/DDBJ whole genome shotgun (WGS) entry which is preliminary data.</text>
</comment>
<dbReference type="FunFam" id="1.25.40.440:FF:000001">
    <property type="entry name" value="Nuclear pore complex subunit"/>
    <property type="match status" value="1"/>
</dbReference>
<evidence type="ECO:0000259" key="5">
    <source>
        <dbReference type="Pfam" id="PF03177"/>
    </source>
</evidence>
<dbReference type="InterPro" id="IPR014908">
    <property type="entry name" value="Nucleoporin_Nup133/Nup155_N"/>
</dbReference>
<dbReference type="GO" id="GO:0006606">
    <property type="term" value="P:protein import into nucleus"/>
    <property type="evidence" value="ECO:0007669"/>
    <property type="project" value="TreeGrafter"/>
</dbReference>
<dbReference type="InterPro" id="IPR042537">
    <property type="entry name" value="Nucleoporin_Nup155_C_2"/>
</dbReference>
<dbReference type="Gene3D" id="1.25.40.450">
    <property type="entry name" value="Nucleoporin, helical domain, N-terminal subdomain"/>
    <property type="match status" value="1"/>
</dbReference>
<dbReference type="InterPro" id="IPR042538">
    <property type="entry name" value="Nucleoporin_Nup155_C_3"/>
</dbReference>
<dbReference type="GO" id="GO:0044611">
    <property type="term" value="C:nuclear pore inner ring"/>
    <property type="evidence" value="ECO:0007669"/>
    <property type="project" value="TreeGrafter"/>
</dbReference>
<keyword evidence="4" id="KW-0539">Nucleus</keyword>
<protein>
    <recommendedName>
        <fullName evidence="9">Nuclear pore complex protein Nup154</fullName>
    </recommendedName>
</protein>
<evidence type="ECO:0000256" key="3">
    <source>
        <dbReference type="ARBA" id="ARBA00022448"/>
    </source>
</evidence>
<comment type="subcellular location">
    <subcellularLocation>
        <location evidence="1">Nucleus</location>
    </subcellularLocation>
</comment>
<dbReference type="Gene3D" id="1.20.58.1780">
    <property type="match status" value="1"/>
</dbReference>
<accession>A0AAV8W6A8</accession>
<dbReference type="InterPro" id="IPR007187">
    <property type="entry name" value="Nucleoporin_Nup133/Nup155_C"/>
</dbReference>
<reference evidence="7 8" key="1">
    <citation type="journal article" date="2023" name="Insect Mol. Biol.">
        <title>Genome sequencing provides insights into the evolution of gene families encoding plant cell wall-degrading enzymes in longhorned beetles.</title>
        <authorList>
            <person name="Shin N.R."/>
            <person name="Okamura Y."/>
            <person name="Kirsch R."/>
            <person name="Pauchet Y."/>
        </authorList>
    </citation>
    <scope>NUCLEOTIDE SEQUENCE [LARGE SCALE GENOMIC DNA]</scope>
    <source>
        <strain evidence="7">EAD_L_NR</strain>
    </source>
</reference>
<keyword evidence="8" id="KW-1185">Reference proteome</keyword>
<dbReference type="Pfam" id="PF08801">
    <property type="entry name" value="Nucleoporin_N"/>
    <property type="match status" value="1"/>
</dbReference>
<dbReference type="InterPro" id="IPR004870">
    <property type="entry name" value="Nucleoporin_Nup155"/>
</dbReference>
<dbReference type="FunFam" id="1.20.120.1880:FF:000003">
    <property type="entry name" value="nuclear pore complex protein Nup155"/>
    <property type="match status" value="1"/>
</dbReference>
<organism evidence="7 8">
    <name type="scientific">Exocentrus adspersus</name>
    <dbReference type="NCBI Taxonomy" id="1586481"/>
    <lineage>
        <taxon>Eukaryota</taxon>
        <taxon>Metazoa</taxon>
        <taxon>Ecdysozoa</taxon>
        <taxon>Arthropoda</taxon>
        <taxon>Hexapoda</taxon>
        <taxon>Insecta</taxon>
        <taxon>Pterygota</taxon>
        <taxon>Neoptera</taxon>
        <taxon>Endopterygota</taxon>
        <taxon>Coleoptera</taxon>
        <taxon>Polyphaga</taxon>
        <taxon>Cucujiformia</taxon>
        <taxon>Chrysomeloidea</taxon>
        <taxon>Cerambycidae</taxon>
        <taxon>Lamiinae</taxon>
        <taxon>Acanthocinini</taxon>
        <taxon>Exocentrus</taxon>
    </lineage>
</organism>
<dbReference type="PANTHER" id="PTHR10350">
    <property type="entry name" value="NUCLEAR PORE COMPLEX PROTEIN NUP155"/>
    <property type="match status" value="1"/>
</dbReference>
<dbReference type="InterPro" id="IPR042533">
    <property type="entry name" value="Nucleoporin_Nup155_C_1"/>
</dbReference>
<dbReference type="Pfam" id="PF03177">
    <property type="entry name" value="Nucleoporin_C"/>
    <property type="match status" value="1"/>
</dbReference>